<feature type="domain" description="ATP-grasp" evidence="3">
    <location>
        <begin position="348"/>
        <end position="592"/>
    </location>
</feature>
<dbReference type="Gene3D" id="3.40.630.30">
    <property type="match status" value="1"/>
</dbReference>
<evidence type="ECO:0000313" key="6">
    <source>
        <dbReference type="Proteomes" id="UP000318801"/>
    </source>
</evidence>
<dbReference type="RefSeq" id="WP_141150657.1">
    <property type="nucleotide sequence ID" value="NZ_VHLG01000015.1"/>
</dbReference>
<proteinExistence type="predicted"/>
<comment type="caution">
    <text evidence="5">The sequence shown here is derived from an EMBL/GenBank/DDBJ whole genome shotgun (WGS) entry which is preliminary data.</text>
</comment>
<keyword evidence="1" id="KW-0067">ATP-binding</keyword>
<dbReference type="InterPro" id="IPR011761">
    <property type="entry name" value="ATP-grasp"/>
</dbReference>
<reference evidence="5 6" key="1">
    <citation type="submission" date="2019-06" db="EMBL/GenBank/DDBJ databases">
        <authorList>
            <person name="Li M."/>
        </authorList>
    </citation>
    <scope>NUCLEOTIDE SEQUENCE [LARGE SCALE GENOMIC DNA]</scope>
    <source>
        <strain evidence="5 6">BGMRC2036</strain>
    </source>
</reference>
<dbReference type="GO" id="GO:0018169">
    <property type="term" value="F:ribosomal S6-glutamic acid ligase activity"/>
    <property type="evidence" value="ECO:0007669"/>
    <property type="project" value="TreeGrafter"/>
</dbReference>
<keyword evidence="1" id="KW-0547">Nucleotide-binding</keyword>
<keyword evidence="6" id="KW-1185">Reference proteome</keyword>
<organism evidence="5 6">
    <name type="scientific">Martelella alba</name>
    <dbReference type="NCBI Taxonomy" id="2590451"/>
    <lineage>
        <taxon>Bacteria</taxon>
        <taxon>Pseudomonadati</taxon>
        <taxon>Pseudomonadota</taxon>
        <taxon>Alphaproteobacteria</taxon>
        <taxon>Hyphomicrobiales</taxon>
        <taxon>Aurantimonadaceae</taxon>
        <taxon>Martelella</taxon>
    </lineage>
</organism>
<gene>
    <name evidence="5" type="primary">ngg</name>
    <name evidence="5" type="ORF">FJU08_19160</name>
</gene>
<dbReference type="GO" id="GO:0009432">
    <property type="term" value="P:SOS response"/>
    <property type="evidence" value="ECO:0007669"/>
    <property type="project" value="TreeGrafter"/>
</dbReference>
<feature type="compositionally biased region" description="Basic and acidic residues" evidence="2">
    <location>
        <begin position="1"/>
        <end position="23"/>
    </location>
</feature>
<dbReference type="GO" id="GO:0046872">
    <property type="term" value="F:metal ion binding"/>
    <property type="evidence" value="ECO:0007669"/>
    <property type="project" value="InterPro"/>
</dbReference>
<dbReference type="EMBL" id="VHLG01000015">
    <property type="protein sequence ID" value="TPW27848.1"/>
    <property type="molecule type" value="Genomic_DNA"/>
</dbReference>
<evidence type="ECO:0000259" key="4">
    <source>
        <dbReference type="PROSITE" id="PS51186"/>
    </source>
</evidence>
<dbReference type="GO" id="GO:0016747">
    <property type="term" value="F:acyltransferase activity, transferring groups other than amino-acyl groups"/>
    <property type="evidence" value="ECO:0007669"/>
    <property type="project" value="InterPro"/>
</dbReference>
<dbReference type="Pfam" id="PF00583">
    <property type="entry name" value="Acetyltransf_1"/>
    <property type="match status" value="1"/>
</dbReference>
<name>A0A506U2Z0_9HYPH</name>
<protein>
    <submittedName>
        <fullName evidence="5">N-acetylglutaminylglutamine synthetase</fullName>
    </submittedName>
</protein>
<dbReference type="OrthoDB" id="9803907at2"/>
<dbReference type="InterPro" id="IPR016181">
    <property type="entry name" value="Acyl_CoA_acyltransferase"/>
</dbReference>
<dbReference type="Proteomes" id="UP000318801">
    <property type="component" value="Unassembled WGS sequence"/>
</dbReference>
<dbReference type="PANTHER" id="PTHR21621">
    <property type="entry name" value="RIBOSOMAL PROTEIN S6 MODIFICATION PROTEIN"/>
    <property type="match status" value="1"/>
</dbReference>
<accession>A0A506U2Z0</accession>
<evidence type="ECO:0000259" key="3">
    <source>
        <dbReference type="PROSITE" id="PS50975"/>
    </source>
</evidence>
<evidence type="ECO:0000256" key="1">
    <source>
        <dbReference type="PROSITE-ProRule" id="PRU00409"/>
    </source>
</evidence>
<evidence type="ECO:0000313" key="5">
    <source>
        <dbReference type="EMBL" id="TPW27848.1"/>
    </source>
</evidence>
<dbReference type="Gene3D" id="3.30.470.20">
    <property type="entry name" value="ATP-grasp fold, B domain"/>
    <property type="match status" value="2"/>
</dbReference>
<dbReference type="SUPFAM" id="SSF55729">
    <property type="entry name" value="Acyl-CoA N-acyltransferases (Nat)"/>
    <property type="match status" value="1"/>
</dbReference>
<evidence type="ECO:0000256" key="2">
    <source>
        <dbReference type="SAM" id="MobiDB-lite"/>
    </source>
</evidence>
<dbReference type="GO" id="GO:0005524">
    <property type="term" value="F:ATP binding"/>
    <property type="evidence" value="ECO:0007669"/>
    <property type="project" value="UniProtKB-UniRule"/>
</dbReference>
<dbReference type="PROSITE" id="PS50975">
    <property type="entry name" value="ATP_GRASP"/>
    <property type="match status" value="1"/>
</dbReference>
<dbReference type="InterPro" id="IPR017534">
    <property type="entry name" value="GNAT-acetyltransferase"/>
</dbReference>
<feature type="region of interest" description="Disordered" evidence="2">
    <location>
        <begin position="1"/>
        <end position="44"/>
    </location>
</feature>
<dbReference type="PROSITE" id="PS51186">
    <property type="entry name" value="GNAT"/>
    <property type="match status" value="1"/>
</dbReference>
<dbReference type="GO" id="GO:0005737">
    <property type="term" value="C:cytoplasm"/>
    <property type="evidence" value="ECO:0007669"/>
    <property type="project" value="TreeGrafter"/>
</dbReference>
<dbReference type="NCBIfam" id="TIGR03103">
    <property type="entry name" value="trio_acet_GNAT"/>
    <property type="match status" value="1"/>
</dbReference>
<feature type="domain" description="N-acetyltransferase" evidence="4">
    <location>
        <begin position="127"/>
        <end position="276"/>
    </location>
</feature>
<dbReference type="PANTHER" id="PTHR21621:SF0">
    <property type="entry name" value="BETA-CITRYLGLUTAMATE SYNTHASE B-RELATED"/>
    <property type="match status" value="1"/>
</dbReference>
<dbReference type="CDD" id="cd04301">
    <property type="entry name" value="NAT_SF"/>
    <property type="match status" value="1"/>
</dbReference>
<dbReference type="SUPFAM" id="SSF56059">
    <property type="entry name" value="Glutathione synthetase ATP-binding domain-like"/>
    <property type="match status" value="1"/>
</dbReference>
<dbReference type="InterPro" id="IPR000182">
    <property type="entry name" value="GNAT_dom"/>
</dbReference>
<sequence>MVSDKRGKDAGEGREHRGSDAYSHRLKRLRTQGMKPPIGPDEGAMQPDRSIDCGWGRVVFGQTFSDTRLLIETLRAEGSDRRDIAIYVRDPHVVLATAPQEIFLDPSHTYRLDLSTYRAASKPTQGFFIRRLTSEIDAQAINRIYAARGMVQVRPDFFWRQRDARSLVYFVAEDEHTGEVLGTVTGIDHVRVFNDPEKGASLWCLASDPQARHRGIGEALVRRLAEHFIARGAAYLDLSVLHDNDPAIGLYEKLGFRRVPFFTIKRKNQINEKLFTGPEAEDYEALNPYARLIVTEARRRGISVEITDAAGGFFRLSQGGRSVHCRESLSELTSATAMSICDDKSVTRRFVEQAGVAVPRQMTADAGTEAISGFLEDAGALVVKPARGEQGRGISVGVTTLEEVGAAVEKAKAYCDTVLIEEMVEGEDLRLIVINFRLVAAAIRRPAHVVGDGRSTVEQLIAAQSARRAAATGGESNIPLDAETERTVRAAGYTFADVPREGEDIRVRRTANLHTGGTIHDVTDIVHPRLVDAAVKAARAIDIPVVGIDLMVKSPQNADYAFIEANERPGLANHEPQPTAERFVDLLFPLSMPAAARASHREIQKQE</sequence>
<dbReference type="AlphaFoldDB" id="A0A506U2Z0"/>